<evidence type="ECO:0000313" key="3">
    <source>
        <dbReference type="Proteomes" id="UP001287356"/>
    </source>
</evidence>
<protein>
    <recommendedName>
        <fullName evidence="1">CorA-like transporter domain-containing protein</fullName>
    </recommendedName>
</protein>
<reference evidence="2" key="2">
    <citation type="submission" date="2023-06" db="EMBL/GenBank/DDBJ databases">
        <authorList>
            <consortium name="Lawrence Berkeley National Laboratory"/>
            <person name="Haridas S."/>
            <person name="Hensen N."/>
            <person name="Bonometti L."/>
            <person name="Westerberg I."/>
            <person name="Brannstrom I.O."/>
            <person name="Guillou S."/>
            <person name="Cros-Aarteil S."/>
            <person name="Calhoun S."/>
            <person name="Kuo A."/>
            <person name="Mondo S."/>
            <person name="Pangilinan J."/>
            <person name="Riley R."/>
            <person name="Labutti K."/>
            <person name="Andreopoulos B."/>
            <person name="Lipzen A."/>
            <person name="Chen C."/>
            <person name="Yanf M."/>
            <person name="Daum C."/>
            <person name="Ng V."/>
            <person name="Clum A."/>
            <person name="Steindorff A."/>
            <person name="Ohm R."/>
            <person name="Martin F."/>
            <person name="Silar P."/>
            <person name="Natvig D."/>
            <person name="Lalanne C."/>
            <person name="Gautier V."/>
            <person name="Ament-Velasquez S.L."/>
            <person name="Kruys A."/>
            <person name="Hutchinson M.I."/>
            <person name="Powell A.J."/>
            <person name="Barry K."/>
            <person name="Miller A.N."/>
            <person name="Grigoriev I.V."/>
            <person name="Debuchy R."/>
            <person name="Gladieux P."/>
            <person name="Thoren M.H."/>
            <person name="Johannesson H."/>
        </authorList>
    </citation>
    <scope>NUCLEOTIDE SEQUENCE</scope>
    <source>
        <strain evidence="2">CBS 958.72</strain>
    </source>
</reference>
<evidence type="ECO:0000313" key="2">
    <source>
        <dbReference type="EMBL" id="KAK3384639.1"/>
    </source>
</evidence>
<dbReference type="AlphaFoldDB" id="A0AAE0TZ10"/>
<evidence type="ECO:0000259" key="1">
    <source>
        <dbReference type="Pfam" id="PF26616"/>
    </source>
</evidence>
<sequence>MTVVSYNLRYLEKHGRDTRDPWSWRQSVFHHDYDLDCATSSWIIIQPPERWNASLDDMDLDKQTHPLSLHLRSLSSASANTWEYLQYLSGETLLLDQRVTFPKPTREYKFDCTLNQDIHVLRKNLFRAKGIIEGMLRIVAALCVHAKEIQDLCDSPKLTHDKFMREMANISRDLLSYQSMTEILVNRSADIRSTTNSILKFRSQEMVTDSGEQLRRIGEVNSRETSSMTSLAKWSYRDSRTTRIATTIGLVYLPANLVLSFFSTSFVEFASQEGSSGERTGPRFLRCSY</sequence>
<comment type="caution">
    <text evidence="2">The sequence shown here is derived from an EMBL/GenBank/DDBJ whole genome shotgun (WGS) entry which is preliminary data.</text>
</comment>
<dbReference type="Proteomes" id="UP001287356">
    <property type="component" value="Unassembled WGS sequence"/>
</dbReference>
<dbReference type="EMBL" id="JAULSN010000001">
    <property type="protein sequence ID" value="KAK3384639.1"/>
    <property type="molecule type" value="Genomic_DNA"/>
</dbReference>
<keyword evidence="3" id="KW-1185">Reference proteome</keyword>
<accession>A0AAE0TZ10</accession>
<dbReference type="Pfam" id="PF26616">
    <property type="entry name" value="CorA-like"/>
    <property type="match status" value="1"/>
</dbReference>
<dbReference type="InterPro" id="IPR058257">
    <property type="entry name" value="CorA-like_dom"/>
</dbReference>
<gene>
    <name evidence="2" type="ORF">B0T24DRAFT_662915</name>
</gene>
<organism evidence="2 3">
    <name type="scientific">Lasiosphaeria ovina</name>
    <dbReference type="NCBI Taxonomy" id="92902"/>
    <lineage>
        <taxon>Eukaryota</taxon>
        <taxon>Fungi</taxon>
        <taxon>Dikarya</taxon>
        <taxon>Ascomycota</taxon>
        <taxon>Pezizomycotina</taxon>
        <taxon>Sordariomycetes</taxon>
        <taxon>Sordariomycetidae</taxon>
        <taxon>Sordariales</taxon>
        <taxon>Lasiosphaeriaceae</taxon>
        <taxon>Lasiosphaeria</taxon>
    </lineage>
</organism>
<reference evidence="2" key="1">
    <citation type="journal article" date="2023" name="Mol. Phylogenet. Evol.">
        <title>Genome-scale phylogeny and comparative genomics of the fungal order Sordariales.</title>
        <authorList>
            <person name="Hensen N."/>
            <person name="Bonometti L."/>
            <person name="Westerberg I."/>
            <person name="Brannstrom I.O."/>
            <person name="Guillou S."/>
            <person name="Cros-Aarteil S."/>
            <person name="Calhoun S."/>
            <person name="Haridas S."/>
            <person name="Kuo A."/>
            <person name="Mondo S."/>
            <person name="Pangilinan J."/>
            <person name="Riley R."/>
            <person name="LaButti K."/>
            <person name="Andreopoulos B."/>
            <person name="Lipzen A."/>
            <person name="Chen C."/>
            <person name="Yan M."/>
            <person name="Daum C."/>
            <person name="Ng V."/>
            <person name="Clum A."/>
            <person name="Steindorff A."/>
            <person name="Ohm R.A."/>
            <person name="Martin F."/>
            <person name="Silar P."/>
            <person name="Natvig D.O."/>
            <person name="Lalanne C."/>
            <person name="Gautier V."/>
            <person name="Ament-Velasquez S.L."/>
            <person name="Kruys A."/>
            <person name="Hutchinson M.I."/>
            <person name="Powell A.J."/>
            <person name="Barry K."/>
            <person name="Miller A.N."/>
            <person name="Grigoriev I.V."/>
            <person name="Debuchy R."/>
            <person name="Gladieux P."/>
            <person name="Hiltunen Thoren M."/>
            <person name="Johannesson H."/>
        </authorList>
    </citation>
    <scope>NUCLEOTIDE SEQUENCE</scope>
    <source>
        <strain evidence="2">CBS 958.72</strain>
    </source>
</reference>
<name>A0AAE0TZ10_9PEZI</name>
<proteinExistence type="predicted"/>
<feature type="domain" description="CorA-like transporter" evidence="1">
    <location>
        <begin position="4"/>
        <end position="59"/>
    </location>
</feature>